<evidence type="ECO:0000313" key="12">
    <source>
        <dbReference type="Proteomes" id="UP000275408"/>
    </source>
</evidence>
<keyword evidence="7" id="KW-1015">Disulfide bond</keyword>
<evidence type="ECO:0000256" key="2">
    <source>
        <dbReference type="ARBA" id="ARBA00005683"/>
    </source>
</evidence>
<evidence type="ECO:0000256" key="4">
    <source>
        <dbReference type="ARBA" id="ARBA00022525"/>
    </source>
</evidence>
<evidence type="ECO:0000313" key="11">
    <source>
        <dbReference type="EMBL" id="RMX52304.1"/>
    </source>
</evidence>
<dbReference type="STRING" id="46731.A0A3M6UFM9"/>
<keyword evidence="9" id="KW-0175">Coiled coil</keyword>
<protein>
    <recommendedName>
        <fullName evidence="8">Protein Wnt</fullName>
    </recommendedName>
</protein>
<evidence type="ECO:0000256" key="3">
    <source>
        <dbReference type="ARBA" id="ARBA00022473"/>
    </source>
</evidence>
<dbReference type="OrthoDB" id="5945655at2759"/>
<keyword evidence="12" id="KW-1185">Reference proteome</keyword>
<dbReference type="GO" id="GO:0005615">
    <property type="term" value="C:extracellular space"/>
    <property type="evidence" value="ECO:0007669"/>
    <property type="project" value="TreeGrafter"/>
</dbReference>
<dbReference type="PANTHER" id="PTHR12027">
    <property type="entry name" value="WNT RELATED"/>
    <property type="match status" value="1"/>
</dbReference>
<keyword evidence="5" id="KW-0272">Extracellular matrix</keyword>
<dbReference type="InterPro" id="IPR005817">
    <property type="entry name" value="Wnt"/>
</dbReference>
<evidence type="ECO:0000256" key="6">
    <source>
        <dbReference type="ARBA" id="ARBA00022687"/>
    </source>
</evidence>
<organism evidence="11 12">
    <name type="scientific">Pocillopora damicornis</name>
    <name type="common">Cauliflower coral</name>
    <name type="synonym">Millepora damicornis</name>
    <dbReference type="NCBI Taxonomy" id="46731"/>
    <lineage>
        <taxon>Eukaryota</taxon>
        <taxon>Metazoa</taxon>
        <taxon>Cnidaria</taxon>
        <taxon>Anthozoa</taxon>
        <taxon>Hexacorallia</taxon>
        <taxon>Scleractinia</taxon>
        <taxon>Astrocoeniina</taxon>
        <taxon>Pocilloporidae</taxon>
        <taxon>Pocillopora</taxon>
    </lineage>
</organism>
<evidence type="ECO:0000256" key="5">
    <source>
        <dbReference type="ARBA" id="ARBA00022530"/>
    </source>
</evidence>
<accession>A0A3M6UFM9</accession>
<comment type="function">
    <text evidence="8">Ligand for members of the frizzled family of seven transmembrane receptors.</text>
</comment>
<name>A0A3M6UFM9_POCDA</name>
<comment type="subcellular location">
    <subcellularLocation>
        <location evidence="1 8">Secreted</location>
        <location evidence="1 8">Extracellular space</location>
        <location evidence="1 8">Extracellular matrix</location>
    </subcellularLocation>
</comment>
<feature type="region of interest" description="Disordered" evidence="10">
    <location>
        <begin position="27"/>
        <end position="46"/>
    </location>
</feature>
<keyword evidence="6 8" id="KW-0879">Wnt signaling pathway</keyword>
<dbReference type="GO" id="GO:0060070">
    <property type="term" value="P:canonical Wnt signaling pathway"/>
    <property type="evidence" value="ECO:0007669"/>
    <property type="project" value="TreeGrafter"/>
</dbReference>
<dbReference type="Pfam" id="PF00110">
    <property type="entry name" value="wnt"/>
    <property type="match status" value="1"/>
</dbReference>
<evidence type="ECO:0000256" key="7">
    <source>
        <dbReference type="ARBA" id="ARBA00023157"/>
    </source>
</evidence>
<gene>
    <name evidence="11" type="ORF">pdam_00010344</name>
</gene>
<comment type="similarity">
    <text evidence="2 8">Belongs to the Wnt family.</text>
</comment>
<comment type="caution">
    <text evidence="11">The sequence shown here is derived from an EMBL/GenBank/DDBJ whole genome shotgun (WGS) entry which is preliminary data.</text>
</comment>
<dbReference type="EMBL" id="RCHS01001660">
    <property type="protein sequence ID" value="RMX52304.1"/>
    <property type="molecule type" value="Genomic_DNA"/>
</dbReference>
<sequence length="331" mass="37730">LNLIFADLYSTELRDVRDEVFDDFSSNHGHLGSPKHDHNNRRADPGSAIVNSIQDATKRMKIMRAGLSRGLGECQRLYKDELWDCSFYNKSVTGNLPDFVQRTLPYANKETAFLHAITTAGILQEIVSQCAANKITECSCDKKAQRTSRCGNNLTFAAEVTLNLLRPRPQGNNDRREIDEKNQNVGIEVFKGNYKNCLSRVPKKCDKWQEVAKELKNKYQSAVKSNNVQQQQLSMGKVFRRNHMQLLVLTYQDSSPDYCQRNVTAGSPGLEGRVCGNDRKKTRHCRSLCRQCGLKLMRERRGSPINTVTVCRQRKRSHQNRKGHNKGNRSP</sequence>
<reference evidence="11 12" key="1">
    <citation type="journal article" date="2018" name="Sci. Rep.">
        <title>Comparative analysis of the Pocillopora damicornis genome highlights role of immune system in coral evolution.</title>
        <authorList>
            <person name="Cunning R."/>
            <person name="Bay R.A."/>
            <person name="Gillette P."/>
            <person name="Baker A.C."/>
            <person name="Traylor-Knowles N."/>
        </authorList>
    </citation>
    <scope>NUCLEOTIDE SEQUENCE [LARGE SCALE GENOMIC DNA]</scope>
    <source>
        <strain evidence="11">RSMAS</strain>
        <tissue evidence="11">Whole animal</tissue>
    </source>
</reference>
<dbReference type="Proteomes" id="UP000275408">
    <property type="component" value="Unassembled WGS sequence"/>
</dbReference>
<feature type="non-terminal residue" evidence="11">
    <location>
        <position position="1"/>
    </location>
</feature>
<proteinExistence type="inferred from homology"/>
<dbReference type="GO" id="GO:0030182">
    <property type="term" value="P:neuron differentiation"/>
    <property type="evidence" value="ECO:0007669"/>
    <property type="project" value="TreeGrafter"/>
</dbReference>
<dbReference type="AlphaFoldDB" id="A0A3M6UFM9"/>
<dbReference type="PRINTS" id="PR01349">
    <property type="entry name" value="WNTPROTEIN"/>
</dbReference>
<feature type="compositionally biased region" description="Basic and acidic residues" evidence="10">
    <location>
        <begin position="34"/>
        <end position="44"/>
    </location>
</feature>
<evidence type="ECO:0000256" key="1">
    <source>
        <dbReference type="ARBA" id="ARBA00004498"/>
    </source>
</evidence>
<feature type="coiled-coil region" evidence="9">
    <location>
        <begin position="205"/>
        <end position="232"/>
    </location>
</feature>
<feature type="compositionally biased region" description="Basic residues" evidence="10">
    <location>
        <begin position="312"/>
        <end position="331"/>
    </location>
</feature>
<evidence type="ECO:0000256" key="10">
    <source>
        <dbReference type="SAM" id="MobiDB-lite"/>
    </source>
</evidence>
<dbReference type="GO" id="GO:0045165">
    <property type="term" value="P:cell fate commitment"/>
    <property type="evidence" value="ECO:0007669"/>
    <property type="project" value="TreeGrafter"/>
</dbReference>
<dbReference type="GO" id="GO:0005109">
    <property type="term" value="F:frizzled binding"/>
    <property type="evidence" value="ECO:0007669"/>
    <property type="project" value="TreeGrafter"/>
</dbReference>
<keyword evidence="3 8" id="KW-0217">Developmental protein</keyword>
<evidence type="ECO:0000256" key="9">
    <source>
        <dbReference type="SAM" id="Coils"/>
    </source>
</evidence>
<feature type="region of interest" description="Disordered" evidence="10">
    <location>
        <begin position="305"/>
        <end position="331"/>
    </location>
</feature>
<dbReference type="SMART" id="SM00097">
    <property type="entry name" value="WNT1"/>
    <property type="match status" value="1"/>
</dbReference>
<evidence type="ECO:0000256" key="8">
    <source>
        <dbReference type="RuleBase" id="RU003500"/>
    </source>
</evidence>
<keyword evidence="4" id="KW-0964">Secreted</keyword>
<dbReference type="GO" id="GO:0005125">
    <property type="term" value="F:cytokine activity"/>
    <property type="evidence" value="ECO:0007669"/>
    <property type="project" value="TreeGrafter"/>
</dbReference>